<name>A0ABR3V9G8_9PEZI</name>
<sequence>MVTPVESDPNQTNSSLTPAASAQPSSPGRVGAAGARHGGPDGTVAAAARVVGVVAVGGGVGPQHEAGHPARAVVPDEVGGVKVVVGDVEHGIPRGAGGGQEVVAALGPGEVDAVVVGRPAVPRDGRRGPVVVDDAVEARGKRGRAERGAVDVEAHLGGVDAVGVAGEVELDVGQRLVALVAALVPDPVRRAGGEVLVGKAAAPDVGGLGGVEGRVGLHVEPEELRVDDGEAVVRGRPVQGRDLGGRVAVDVAQLVGAQLDAVVEEGLVVDHQDEAVVVAQRGVDVADLRRGRHGRLEVAVDAGAADPGEGRRQGEEGGARPQRGQARVEGHRGGEGASSGPVCVLRDSPLPCRVERGQTGAGGQREGRLEPFLLTSMVRLLEWVASHSFMLAPVPCGAGRKASRMGYGGGTRALVGPTHPGDQEDESPRTMPAGPEAREASDRPNRMRVSARMSDRAGPQAESRHRRTGRRFSTNARWRSDLRRPRLTLACVVALREPCATPGIAWLWTRVGRLPRMPRHVPSRSRSCQLATRARCTLDPSGLGRGADRVVVWCWSRRQPSEPSAPPLAPLPIVSSQIQLVA</sequence>
<comment type="caution">
    <text evidence="2">The sequence shown here is derived from an EMBL/GenBank/DDBJ whole genome shotgun (WGS) entry which is preliminary data.</text>
</comment>
<feature type="region of interest" description="Disordered" evidence="1">
    <location>
        <begin position="299"/>
        <end position="343"/>
    </location>
</feature>
<reference evidence="2 3" key="1">
    <citation type="journal article" date="2024" name="Commun. Biol.">
        <title>Comparative genomic analysis of thermophilic fungi reveals convergent evolutionary adaptations and gene losses.</title>
        <authorList>
            <person name="Steindorff A.S."/>
            <person name="Aguilar-Pontes M.V."/>
            <person name="Robinson A.J."/>
            <person name="Andreopoulos B."/>
            <person name="LaButti K."/>
            <person name="Kuo A."/>
            <person name="Mondo S."/>
            <person name="Riley R."/>
            <person name="Otillar R."/>
            <person name="Haridas S."/>
            <person name="Lipzen A."/>
            <person name="Grimwood J."/>
            <person name="Schmutz J."/>
            <person name="Clum A."/>
            <person name="Reid I.D."/>
            <person name="Moisan M.C."/>
            <person name="Butler G."/>
            <person name="Nguyen T.T.M."/>
            <person name="Dewar K."/>
            <person name="Conant G."/>
            <person name="Drula E."/>
            <person name="Henrissat B."/>
            <person name="Hansel C."/>
            <person name="Singer S."/>
            <person name="Hutchinson M.I."/>
            <person name="de Vries R.P."/>
            <person name="Natvig D.O."/>
            <person name="Powell A.J."/>
            <person name="Tsang A."/>
            <person name="Grigoriev I.V."/>
        </authorList>
    </citation>
    <scope>NUCLEOTIDE SEQUENCE [LARGE SCALE GENOMIC DNA]</scope>
    <source>
        <strain evidence="2 3">ATCC 24622</strain>
    </source>
</reference>
<organism evidence="2 3">
    <name type="scientific">Phialemonium thermophilum</name>
    <dbReference type="NCBI Taxonomy" id="223376"/>
    <lineage>
        <taxon>Eukaryota</taxon>
        <taxon>Fungi</taxon>
        <taxon>Dikarya</taxon>
        <taxon>Ascomycota</taxon>
        <taxon>Pezizomycotina</taxon>
        <taxon>Sordariomycetes</taxon>
        <taxon>Sordariomycetidae</taxon>
        <taxon>Cephalothecales</taxon>
        <taxon>Cephalothecaceae</taxon>
        <taxon>Phialemonium</taxon>
    </lineage>
</organism>
<gene>
    <name evidence="2" type="ORF">VTK73DRAFT_4309</name>
</gene>
<keyword evidence="3" id="KW-1185">Reference proteome</keyword>
<feature type="compositionally biased region" description="Basic and acidic residues" evidence="1">
    <location>
        <begin position="308"/>
        <end position="318"/>
    </location>
</feature>
<proteinExistence type="predicted"/>
<evidence type="ECO:0000313" key="2">
    <source>
        <dbReference type="EMBL" id="KAL1838479.1"/>
    </source>
</evidence>
<evidence type="ECO:0000313" key="3">
    <source>
        <dbReference type="Proteomes" id="UP001586593"/>
    </source>
</evidence>
<accession>A0ABR3V9G8</accession>
<evidence type="ECO:0000256" key="1">
    <source>
        <dbReference type="SAM" id="MobiDB-lite"/>
    </source>
</evidence>
<feature type="compositionally biased region" description="Basic and acidic residues" evidence="1">
    <location>
        <begin position="436"/>
        <end position="445"/>
    </location>
</feature>
<dbReference type="Proteomes" id="UP001586593">
    <property type="component" value="Unassembled WGS sequence"/>
</dbReference>
<feature type="region of interest" description="Disordered" evidence="1">
    <location>
        <begin position="416"/>
        <end position="470"/>
    </location>
</feature>
<dbReference type="EMBL" id="JAZHXJ010002468">
    <property type="protein sequence ID" value="KAL1838479.1"/>
    <property type="molecule type" value="Genomic_DNA"/>
</dbReference>
<feature type="region of interest" description="Disordered" evidence="1">
    <location>
        <begin position="1"/>
        <end position="41"/>
    </location>
</feature>
<protein>
    <submittedName>
        <fullName evidence="2">Uncharacterized protein</fullName>
    </submittedName>
</protein>
<feature type="compositionally biased region" description="Polar residues" evidence="1">
    <location>
        <begin position="8"/>
        <end position="26"/>
    </location>
</feature>